<sequence>MVVRRPRNHRSSPPASEAGYVPGMMAFSRGTRILVLPKLEVFLIPTDTTGNGGIREATAPTFPIFESGLEDLAAVSTTIAGLTLGPRNAREAVLATTLALAPLREIRGAPELLTGFADEFKDFELLFRRIVKERGSVREALGAGFAFAAVLEDLMVARANAGQVTVWPVDSA</sequence>
<dbReference type="EMBL" id="ML978984">
    <property type="protein sequence ID" value="KAF1925415.1"/>
    <property type="molecule type" value="Genomic_DNA"/>
</dbReference>
<evidence type="ECO:0000313" key="2">
    <source>
        <dbReference type="Proteomes" id="UP000800082"/>
    </source>
</evidence>
<reference evidence="1" key="1">
    <citation type="journal article" date="2020" name="Stud. Mycol.">
        <title>101 Dothideomycetes genomes: a test case for predicting lifestyles and emergence of pathogens.</title>
        <authorList>
            <person name="Haridas S."/>
            <person name="Albert R."/>
            <person name="Binder M."/>
            <person name="Bloem J."/>
            <person name="Labutti K."/>
            <person name="Salamov A."/>
            <person name="Andreopoulos B."/>
            <person name="Baker S."/>
            <person name="Barry K."/>
            <person name="Bills G."/>
            <person name="Bluhm B."/>
            <person name="Cannon C."/>
            <person name="Castanera R."/>
            <person name="Culley D."/>
            <person name="Daum C."/>
            <person name="Ezra D."/>
            <person name="Gonzalez J."/>
            <person name="Henrissat B."/>
            <person name="Kuo A."/>
            <person name="Liang C."/>
            <person name="Lipzen A."/>
            <person name="Lutzoni F."/>
            <person name="Magnuson J."/>
            <person name="Mondo S."/>
            <person name="Nolan M."/>
            <person name="Ohm R."/>
            <person name="Pangilinan J."/>
            <person name="Park H.-J."/>
            <person name="Ramirez L."/>
            <person name="Alfaro M."/>
            <person name="Sun H."/>
            <person name="Tritt A."/>
            <person name="Yoshinaga Y."/>
            <person name="Zwiers L.-H."/>
            <person name="Turgeon B."/>
            <person name="Goodwin S."/>
            <person name="Spatafora J."/>
            <person name="Crous P."/>
            <person name="Grigoriev I."/>
        </authorList>
    </citation>
    <scope>NUCLEOTIDE SEQUENCE</scope>
    <source>
        <strain evidence="1">CBS 183.55</strain>
    </source>
</reference>
<protein>
    <submittedName>
        <fullName evidence="1">Uncharacterized protein</fullName>
    </submittedName>
</protein>
<accession>A0A6A5RAZ9</accession>
<dbReference type="Proteomes" id="UP000800082">
    <property type="component" value="Unassembled WGS sequence"/>
</dbReference>
<keyword evidence="2" id="KW-1185">Reference proteome</keyword>
<organism evidence="1 2">
    <name type="scientific">Didymella exigua CBS 183.55</name>
    <dbReference type="NCBI Taxonomy" id="1150837"/>
    <lineage>
        <taxon>Eukaryota</taxon>
        <taxon>Fungi</taxon>
        <taxon>Dikarya</taxon>
        <taxon>Ascomycota</taxon>
        <taxon>Pezizomycotina</taxon>
        <taxon>Dothideomycetes</taxon>
        <taxon>Pleosporomycetidae</taxon>
        <taxon>Pleosporales</taxon>
        <taxon>Pleosporineae</taxon>
        <taxon>Didymellaceae</taxon>
        <taxon>Didymella</taxon>
    </lineage>
</organism>
<evidence type="ECO:0000313" key="1">
    <source>
        <dbReference type="EMBL" id="KAF1925415.1"/>
    </source>
</evidence>
<dbReference type="GeneID" id="54355112"/>
<name>A0A6A5RAZ9_9PLEO</name>
<proteinExistence type="predicted"/>
<gene>
    <name evidence="1" type="ORF">M421DRAFT_7895</name>
</gene>
<dbReference type="AlphaFoldDB" id="A0A6A5RAZ9"/>
<dbReference type="RefSeq" id="XP_033445667.1">
    <property type="nucleotide sequence ID" value="XM_033597445.1"/>
</dbReference>